<dbReference type="Proteomes" id="UP000326289">
    <property type="component" value="Unassembled WGS sequence"/>
</dbReference>
<evidence type="ECO:0000313" key="1">
    <source>
        <dbReference type="EMBL" id="KAB8279250.1"/>
    </source>
</evidence>
<accession>A0A5N6JLK6</accession>
<reference evidence="1 2" key="1">
    <citation type="submission" date="2019-04" db="EMBL/GenBank/DDBJ databases">
        <title>Fungal friends and foes A comparative genomics study of 23 Aspergillus species from section Flavi.</title>
        <authorList>
            <consortium name="DOE Joint Genome Institute"/>
            <person name="Kjaerbolling I."/>
            <person name="Vesth T.C."/>
            <person name="Frisvad J.C."/>
            <person name="Nybo J.L."/>
            <person name="Theobald S."/>
            <person name="Kildgaard S."/>
            <person name="Petersen T.I."/>
            <person name="Kuo A."/>
            <person name="Sato A."/>
            <person name="Lyhne E.K."/>
            <person name="Kogle M.E."/>
            <person name="Wiebenga A."/>
            <person name="Kun R.S."/>
            <person name="Lubbers R.J."/>
            <person name="Makela M.R."/>
            <person name="Barry K."/>
            <person name="Chovatia M."/>
            <person name="Clum A."/>
            <person name="Daum C."/>
            <person name="Haridas S."/>
            <person name="He G."/>
            <person name="LaButti K."/>
            <person name="Lipzen A."/>
            <person name="Mondo S."/>
            <person name="Pangilinan J."/>
            <person name="Riley R."/>
            <person name="Salamov A."/>
            <person name="Simmons B.A."/>
            <person name="Magnuson J.K."/>
            <person name="Henrissat B."/>
            <person name="Mortensen U.H."/>
            <person name="Larsen T.O."/>
            <person name="De vries R.P."/>
            <person name="Grigoriev I.V."/>
            <person name="Machida M."/>
            <person name="Baker S.E."/>
            <person name="Andersen M.R."/>
        </authorList>
    </citation>
    <scope>NUCLEOTIDE SEQUENCE [LARGE SCALE GENOMIC DNA]</scope>
    <source>
        <strain evidence="1 2">CBS 117635</strain>
    </source>
</reference>
<name>A0A5N6JLK6_9EURO</name>
<dbReference type="EMBL" id="ML732765">
    <property type="protein sequence ID" value="KAB8279250.1"/>
    <property type="molecule type" value="Genomic_DNA"/>
</dbReference>
<protein>
    <recommendedName>
        <fullName evidence="3">NACHT-NTPase and P-loop NTPases N-terminal domain-containing protein</fullName>
    </recommendedName>
</protein>
<keyword evidence="2" id="KW-1185">Reference proteome</keyword>
<sequence>MLTLVAKGIEAWSSKLRPSSTLGATRSEENSLHRLVAECGVLSKELFHLIWRSIPNDPKSERAVLRAVFADRFHEKEKRQLLDRLKECRHQLTVQLETLDRSELKQLFQSLAEESFEGFASLQTKLDSLHADLKSSVSSDVSAFLQELLNVPSQALAETRILQSMASTSMHQREDQIDEAHFETFRWLVDDTSKSHGLYRRRFNQ</sequence>
<gene>
    <name evidence="1" type="ORF">BDV30DRAFT_73118</name>
</gene>
<evidence type="ECO:0008006" key="3">
    <source>
        <dbReference type="Google" id="ProtNLM"/>
    </source>
</evidence>
<evidence type="ECO:0000313" key="2">
    <source>
        <dbReference type="Proteomes" id="UP000326289"/>
    </source>
</evidence>
<proteinExistence type="predicted"/>
<dbReference type="AlphaFoldDB" id="A0A5N6JLK6"/>
<organism evidence="1 2">
    <name type="scientific">Aspergillus minisclerotigenes</name>
    <dbReference type="NCBI Taxonomy" id="656917"/>
    <lineage>
        <taxon>Eukaryota</taxon>
        <taxon>Fungi</taxon>
        <taxon>Dikarya</taxon>
        <taxon>Ascomycota</taxon>
        <taxon>Pezizomycotina</taxon>
        <taxon>Eurotiomycetes</taxon>
        <taxon>Eurotiomycetidae</taxon>
        <taxon>Eurotiales</taxon>
        <taxon>Aspergillaceae</taxon>
        <taxon>Aspergillus</taxon>
        <taxon>Aspergillus subgen. Circumdati</taxon>
    </lineage>
</organism>